<reference evidence="1 2" key="1">
    <citation type="submission" date="2015-09" db="EMBL/GenBank/DDBJ databases">
        <title>Draft genome of the scarab beetle Oryctes borbonicus.</title>
        <authorList>
            <person name="Meyer J.M."/>
            <person name="Markov G.V."/>
            <person name="Baskaran P."/>
            <person name="Herrmann M."/>
            <person name="Sommer R.J."/>
            <person name="Roedelsperger C."/>
        </authorList>
    </citation>
    <scope>NUCLEOTIDE SEQUENCE [LARGE SCALE GENOMIC DNA]</scope>
    <source>
        <strain evidence="1">OB123</strain>
        <tissue evidence="1">Whole animal</tissue>
    </source>
</reference>
<dbReference type="AlphaFoldDB" id="A0A0T6B2X4"/>
<dbReference type="Proteomes" id="UP000051574">
    <property type="component" value="Unassembled WGS sequence"/>
</dbReference>
<dbReference type="GO" id="GO:0031083">
    <property type="term" value="C:BLOC-1 complex"/>
    <property type="evidence" value="ECO:0007669"/>
    <property type="project" value="TreeGrafter"/>
</dbReference>
<evidence type="ECO:0000313" key="2">
    <source>
        <dbReference type="Proteomes" id="UP000051574"/>
    </source>
</evidence>
<dbReference type="EMBL" id="LJIG01016052">
    <property type="protein sequence ID" value="KRT81760.1"/>
    <property type="molecule type" value="Genomic_DNA"/>
</dbReference>
<protein>
    <submittedName>
        <fullName evidence="1">Uncharacterized protein</fullName>
    </submittedName>
</protein>
<dbReference type="PANTHER" id="PTHR31328:SF2">
    <property type="entry name" value="BIOGENESIS OF LYSOSOME-RELATED ORGANELLES COMPLEX 1 SUBUNIT 6"/>
    <property type="match status" value="1"/>
</dbReference>
<dbReference type="PANTHER" id="PTHR31328">
    <property type="entry name" value="BIOGENESIS OF LYSOSOME-RELATED ORGANELLES COMPLEX 1 SUBUNIT 6"/>
    <property type="match status" value="1"/>
</dbReference>
<keyword evidence="2" id="KW-1185">Reference proteome</keyword>
<accession>A0A0T6B2X4</accession>
<evidence type="ECO:0000313" key="1">
    <source>
        <dbReference type="EMBL" id="KRT81760.1"/>
    </source>
</evidence>
<gene>
    <name evidence="1" type="ORF">AMK59_5656</name>
</gene>
<feature type="non-terminal residue" evidence="1">
    <location>
        <position position="107"/>
    </location>
</feature>
<dbReference type="GO" id="GO:0030133">
    <property type="term" value="C:transport vesicle"/>
    <property type="evidence" value="ECO:0007669"/>
    <property type="project" value="TreeGrafter"/>
</dbReference>
<dbReference type="Pfam" id="PF14712">
    <property type="entry name" value="Snapin_Pallidin"/>
    <property type="match status" value="1"/>
</dbReference>
<dbReference type="InterPro" id="IPR028119">
    <property type="entry name" value="Snapin/Pallidin/Snn1"/>
</dbReference>
<comment type="caution">
    <text evidence="1">The sequence shown here is derived from an EMBL/GenBank/DDBJ whole genome shotgun (WGS) entry which is preliminary data.</text>
</comment>
<proteinExistence type="predicted"/>
<name>A0A0T6B2X4_9SCAR</name>
<dbReference type="OrthoDB" id="19659at2759"/>
<sequence>MQDRELEETVSSLTIGCNELFVLPLLKIEKQISELTKKQQMLIEQLHNENLKLAWSQNSAELQEIYVTIKLYNIKLTTLKRNMKLLHEKTIKLKKRTSRLLQLQKTH</sequence>
<organism evidence="1 2">
    <name type="scientific">Oryctes borbonicus</name>
    <dbReference type="NCBI Taxonomy" id="1629725"/>
    <lineage>
        <taxon>Eukaryota</taxon>
        <taxon>Metazoa</taxon>
        <taxon>Ecdysozoa</taxon>
        <taxon>Arthropoda</taxon>
        <taxon>Hexapoda</taxon>
        <taxon>Insecta</taxon>
        <taxon>Pterygota</taxon>
        <taxon>Neoptera</taxon>
        <taxon>Endopterygota</taxon>
        <taxon>Coleoptera</taxon>
        <taxon>Polyphaga</taxon>
        <taxon>Scarabaeiformia</taxon>
        <taxon>Scarabaeidae</taxon>
        <taxon>Dynastinae</taxon>
        <taxon>Oryctes</taxon>
    </lineage>
</organism>